<evidence type="ECO:0000313" key="5">
    <source>
        <dbReference type="EMBL" id="QDU35328.1"/>
    </source>
</evidence>
<dbReference type="InterPro" id="IPR045851">
    <property type="entry name" value="AMP-bd_C_sf"/>
</dbReference>
<dbReference type="InterPro" id="IPR042099">
    <property type="entry name" value="ANL_N_sf"/>
</dbReference>
<keyword evidence="2 5" id="KW-0436">Ligase</keyword>
<reference evidence="5 6" key="1">
    <citation type="submission" date="2019-02" db="EMBL/GenBank/DDBJ databases">
        <title>Deep-cultivation of Planctomycetes and their phenomic and genomic characterization uncovers novel biology.</title>
        <authorList>
            <person name="Wiegand S."/>
            <person name="Jogler M."/>
            <person name="Boedeker C."/>
            <person name="Pinto D."/>
            <person name="Vollmers J."/>
            <person name="Rivas-Marin E."/>
            <person name="Kohn T."/>
            <person name="Peeters S.H."/>
            <person name="Heuer A."/>
            <person name="Rast P."/>
            <person name="Oberbeckmann S."/>
            <person name="Bunk B."/>
            <person name="Jeske O."/>
            <person name="Meyerdierks A."/>
            <person name="Storesund J.E."/>
            <person name="Kallscheuer N."/>
            <person name="Luecker S."/>
            <person name="Lage O.M."/>
            <person name="Pohl T."/>
            <person name="Merkel B.J."/>
            <person name="Hornburger P."/>
            <person name="Mueller R.-W."/>
            <person name="Bruemmer F."/>
            <person name="Labrenz M."/>
            <person name="Spormann A.M."/>
            <person name="Op den Camp H."/>
            <person name="Overmann J."/>
            <person name="Amann R."/>
            <person name="Jetten M.S.M."/>
            <person name="Mascher T."/>
            <person name="Medema M.H."/>
            <person name="Devos D.P."/>
            <person name="Kaster A.-K."/>
            <person name="Ovreas L."/>
            <person name="Rohde M."/>
            <person name="Galperin M.Y."/>
            <person name="Jogler C."/>
        </authorList>
    </citation>
    <scope>NUCLEOTIDE SEQUENCE [LARGE SCALE GENOMIC DNA]</scope>
    <source>
        <strain evidence="5 6">KS4</strain>
    </source>
</reference>
<feature type="domain" description="AMP-binding enzyme C-terminal" evidence="4">
    <location>
        <begin position="412"/>
        <end position="487"/>
    </location>
</feature>
<dbReference type="RefSeq" id="WP_145080505.1">
    <property type="nucleotide sequence ID" value="NZ_CP036425.1"/>
</dbReference>
<evidence type="ECO:0000259" key="3">
    <source>
        <dbReference type="Pfam" id="PF00501"/>
    </source>
</evidence>
<dbReference type="Proteomes" id="UP000317369">
    <property type="component" value="Chromosome"/>
</dbReference>
<dbReference type="Pfam" id="PF00501">
    <property type="entry name" value="AMP-binding"/>
    <property type="match status" value="1"/>
</dbReference>
<feature type="domain" description="AMP-dependent synthetase/ligase" evidence="3">
    <location>
        <begin position="16"/>
        <end position="353"/>
    </location>
</feature>
<dbReference type="Gene3D" id="3.40.50.12780">
    <property type="entry name" value="N-terminal domain of ligase-like"/>
    <property type="match status" value="1"/>
</dbReference>
<comment type="similarity">
    <text evidence="1">Belongs to the ATP-dependent AMP-binding enzyme family.</text>
</comment>
<proteinExistence type="inferred from homology"/>
<evidence type="ECO:0000256" key="2">
    <source>
        <dbReference type="ARBA" id="ARBA00022598"/>
    </source>
</evidence>
<dbReference type="InterPro" id="IPR020845">
    <property type="entry name" value="AMP-binding_CS"/>
</dbReference>
<dbReference type="EC" id="6.2.1.3" evidence="5"/>
<dbReference type="SUPFAM" id="SSF56801">
    <property type="entry name" value="Acetyl-CoA synthetase-like"/>
    <property type="match status" value="1"/>
</dbReference>
<dbReference type="AlphaFoldDB" id="A0A517YYN1"/>
<name>A0A517YYN1_9BACT</name>
<dbReference type="Gene3D" id="3.30.300.30">
    <property type="match status" value="1"/>
</dbReference>
<accession>A0A517YYN1</accession>
<sequence length="495" mass="55311">MSLLWPILKKAIFNFKKTAVIDDQREWSYGKLLGGALFAAQFIEKMTRRKNVGILLPTCGATPVAILGCWLTRKAAVPFNFLLSPDELEYIIKDSDIDLLITVDQMLDYVGGEKVIPKGVKLMKLNKMKFKGIPKLRLPPRLKDDELAVLLYTSGTSGKPKGVMLTHGNLQSNVTDCINHAGLTEWDIFISVLPQFHSFGLTACTLIPLSLGTKVIYTARFMPTKILELFRKHKPGIFMAVPSMYGALMSIKSAKPEDFSSMTLAISGGEPLSDAIYESFKERFNIGILEGYGLTETSPALNWSTQKNNRKHSVGKKLPRVKQYIVDEHNNVLGPNEEGELLVSGPNVMKGYYKLPEMSAEVMTELTLPDGSKDSVFRTGDICKIDEDGYLFITGRKKEMIIVGGENIFPREIEEVLNFADGVMASAVIGKLDDIRGEVPIAFVEMVEGAEFDEKTLRAHCRDNLAQYKVPREIRLIDELPRNPTGKIMRRKLEV</sequence>
<dbReference type="InterPro" id="IPR025110">
    <property type="entry name" value="AMP-bd_C"/>
</dbReference>
<dbReference type="EMBL" id="CP036425">
    <property type="protein sequence ID" value="QDU35328.1"/>
    <property type="molecule type" value="Genomic_DNA"/>
</dbReference>
<keyword evidence="6" id="KW-1185">Reference proteome</keyword>
<dbReference type="OrthoDB" id="9757771at2"/>
<evidence type="ECO:0000313" key="6">
    <source>
        <dbReference type="Proteomes" id="UP000317369"/>
    </source>
</evidence>
<dbReference type="InterPro" id="IPR000873">
    <property type="entry name" value="AMP-dep_synth/lig_dom"/>
</dbReference>
<dbReference type="KEGG" id="pcor:KS4_34090"/>
<evidence type="ECO:0000256" key="1">
    <source>
        <dbReference type="ARBA" id="ARBA00006432"/>
    </source>
</evidence>
<evidence type="ECO:0000259" key="4">
    <source>
        <dbReference type="Pfam" id="PF13193"/>
    </source>
</evidence>
<dbReference type="Pfam" id="PF13193">
    <property type="entry name" value="AMP-binding_C"/>
    <property type="match status" value="1"/>
</dbReference>
<dbReference type="PROSITE" id="PS00455">
    <property type="entry name" value="AMP_BINDING"/>
    <property type="match status" value="1"/>
</dbReference>
<protein>
    <submittedName>
        <fullName evidence="5">Long-chain-fatty-acid--CoA ligase</fullName>
        <ecNumber evidence="5">6.2.1.3</ecNumber>
    </submittedName>
</protein>
<organism evidence="5 6">
    <name type="scientific">Poriferisphaera corsica</name>
    <dbReference type="NCBI Taxonomy" id="2528020"/>
    <lineage>
        <taxon>Bacteria</taxon>
        <taxon>Pseudomonadati</taxon>
        <taxon>Planctomycetota</taxon>
        <taxon>Phycisphaerae</taxon>
        <taxon>Phycisphaerales</taxon>
        <taxon>Phycisphaeraceae</taxon>
        <taxon>Poriferisphaera</taxon>
    </lineage>
</organism>
<dbReference type="PANTHER" id="PTHR24096">
    <property type="entry name" value="LONG-CHAIN-FATTY-ACID--COA LIGASE"/>
    <property type="match status" value="1"/>
</dbReference>
<dbReference type="PANTHER" id="PTHR24096:SF149">
    <property type="entry name" value="AMP-BINDING DOMAIN-CONTAINING PROTEIN-RELATED"/>
    <property type="match status" value="1"/>
</dbReference>
<gene>
    <name evidence="5" type="primary">lcfB</name>
    <name evidence="5" type="ORF">KS4_34090</name>
</gene>
<dbReference type="GO" id="GO:0004467">
    <property type="term" value="F:long-chain fatty acid-CoA ligase activity"/>
    <property type="evidence" value="ECO:0007669"/>
    <property type="project" value="UniProtKB-EC"/>
</dbReference>